<sequence length="107" mass="11562">MHSSQSQRSPPSLGDEGILSGRSPRTRGSSRLEEDPLTWATSGQSLRTLCQTPKDAVPGAMGVGASEWSDPQKRKQVAVPGSRSRVELQFPKTEEPRRHGSHSCPAV</sequence>
<protein>
    <submittedName>
        <fullName evidence="2">Uncharacterized protein</fullName>
    </submittedName>
</protein>
<comment type="caution">
    <text evidence="2">The sequence shown here is derived from an EMBL/GenBank/DDBJ whole genome shotgun (WGS) entry which is preliminary data.</text>
</comment>
<feature type="compositionally biased region" description="Low complexity" evidence="1">
    <location>
        <begin position="20"/>
        <end position="29"/>
    </location>
</feature>
<evidence type="ECO:0000256" key="1">
    <source>
        <dbReference type="SAM" id="MobiDB-lite"/>
    </source>
</evidence>
<organism evidence="2 3">
    <name type="scientific">Marmota monax</name>
    <name type="common">Woodchuck</name>
    <dbReference type="NCBI Taxonomy" id="9995"/>
    <lineage>
        <taxon>Eukaryota</taxon>
        <taxon>Metazoa</taxon>
        <taxon>Chordata</taxon>
        <taxon>Craniata</taxon>
        <taxon>Vertebrata</taxon>
        <taxon>Euteleostomi</taxon>
        <taxon>Mammalia</taxon>
        <taxon>Eutheria</taxon>
        <taxon>Euarchontoglires</taxon>
        <taxon>Glires</taxon>
        <taxon>Rodentia</taxon>
        <taxon>Sciuromorpha</taxon>
        <taxon>Sciuridae</taxon>
        <taxon>Xerinae</taxon>
        <taxon>Marmotini</taxon>
        <taxon>Marmota</taxon>
    </lineage>
</organism>
<accession>A0A5E4DBH0</accession>
<evidence type="ECO:0000313" key="3">
    <source>
        <dbReference type="Proteomes" id="UP000335636"/>
    </source>
</evidence>
<feature type="region of interest" description="Disordered" evidence="1">
    <location>
        <begin position="1"/>
        <end position="107"/>
    </location>
</feature>
<reference evidence="2" key="1">
    <citation type="submission" date="2019-04" db="EMBL/GenBank/DDBJ databases">
        <authorList>
            <person name="Alioto T."/>
            <person name="Alioto T."/>
        </authorList>
    </citation>
    <scope>NUCLEOTIDE SEQUENCE [LARGE SCALE GENOMIC DNA]</scope>
</reference>
<gene>
    <name evidence="2" type="ORF">MONAX_5E047604</name>
</gene>
<proteinExistence type="predicted"/>
<name>A0A5E4DBH0_MARMO</name>
<dbReference type="EMBL" id="CABDUW010004149">
    <property type="protein sequence ID" value="VTJ90129.1"/>
    <property type="molecule type" value="Genomic_DNA"/>
</dbReference>
<dbReference type="Proteomes" id="UP000335636">
    <property type="component" value="Unassembled WGS sequence"/>
</dbReference>
<dbReference type="AlphaFoldDB" id="A0A5E4DBH0"/>
<evidence type="ECO:0000313" key="2">
    <source>
        <dbReference type="EMBL" id="VTJ90129.1"/>
    </source>
</evidence>
<feature type="compositionally biased region" description="Polar residues" evidence="1">
    <location>
        <begin position="39"/>
        <end position="51"/>
    </location>
</feature>
<keyword evidence="3" id="KW-1185">Reference proteome</keyword>
<feature type="compositionally biased region" description="Polar residues" evidence="1">
    <location>
        <begin position="1"/>
        <end position="10"/>
    </location>
</feature>